<dbReference type="STRING" id="388467.A19Y_2005"/>
<reference evidence="7 8" key="1">
    <citation type="journal article" date="2014" name="Appl. Environ. Microbiol.">
        <title>Elucidation of insertion elements encoded on plasmids and in vitro construction of shuttle vectors from the toxic cyanobacterium Planktothrix.</title>
        <authorList>
            <person name="Christiansen G."/>
            <person name="Goesmann A."/>
            <person name="Kurmayer R."/>
        </authorList>
    </citation>
    <scope>NUCLEOTIDE SEQUENCE [LARGE SCALE GENOMIC DNA]</scope>
    <source>
        <strain evidence="7 8">NIVA-CYA 126/8</strain>
    </source>
</reference>
<feature type="domain" description="STAS" evidence="6">
    <location>
        <begin position="473"/>
        <end position="587"/>
    </location>
</feature>
<feature type="transmembrane region" description="Helical" evidence="5">
    <location>
        <begin position="43"/>
        <end position="63"/>
    </location>
</feature>
<dbReference type="SUPFAM" id="SSF52091">
    <property type="entry name" value="SpoIIaa-like"/>
    <property type="match status" value="1"/>
</dbReference>
<evidence type="ECO:0000256" key="2">
    <source>
        <dbReference type="ARBA" id="ARBA00022692"/>
    </source>
</evidence>
<feature type="transmembrane region" description="Helical" evidence="5">
    <location>
        <begin position="197"/>
        <end position="215"/>
    </location>
</feature>
<keyword evidence="8" id="KW-1185">Reference proteome</keyword>
<feature type="transmembrane region" description="Helical" evidence="5">
    <location>
        <begin position="70"/>
        <end position="98"/>
    </location>
</feature>
<accession>A0A073CSG6</accession>
<dbReference type="Proteomes" id="UP000027395">
    <property type="component" value="Chromosome"/>
</dbReference>
<evidence type="ECO:0000256" key="5">
    <source>
        <dbReference type="SAM" id="Phobius"/>
    </source>
</evidence>
<sequence length="593" mass="65088">MRWQCYWQNYPIISVRNLGKMREYFPILDWGLNYKRDDLTGDLTAGIIVASLLIPQGMAYAILAGLPPEVGLYASIFPQIVYGFLGTASMLSVAPVAVDSLMVATAVSAIATENTPEYWGYALTLALLVGIIELLIGIFRLGFIANFLSQAVISGFISAAAILIGFSQLKHLLGIKIPQTESFFSTVIHIIKESPNLNLVTFSLGIISLALLLYFNRGLGKHLKSQGIQESLIIPITKSAPLMVVIGSSILVGLLHLDQLFGVKVIGEIPKGFPPFTIPNFDLNNIQLLGTSALAISFVGFMEAFSVGQFLASKKRKKVEANQELIALGASNITAAFTGGYPITGGLSRSVVNFSAGANTALASIITALFLMLTVLFFTPLFYYLPQTSLAAIILVAVGNLLDFATLKRLWNYNKLDGITWVSTFIAVLLTSAEQGIILGVLISLVLYLSRTSKPHIAVLGRVENTEHFRNILRHPVTTSPHILAIRIDESLYFVNTKYLEDYLLKLVTEQKEVEYLLLVCSGINSIDGSALETLQRLIEDLHQMKIEFYLSEVKGPIFDQLEKVGFVDKLGRDRIFLSTDQAIKELSQRVSL</sequence>
<dbReference type="CDD" id="cd07042">
    <property type="entry name" value="STAS_SulP_like_sulfate_transporter"/>
    <property type="match status" value="1"/>
</dbReference>
<dbReference type="AlphaFoldDB" id="A0A073CSG6"/>
<dbReference type="GO" id="GO:0055085">
    <property type="term" value="P:transmembrane transport"/>
    <property type="evidence" value="ECO:0007669"/>
    <property type="project" value="InterPro"/>
</dbReference>
<gene>
    <name evidence="7" type="primary">sulP</name>
    <name evidence="7" type="ORF">A19Y_2005</name>
</gene>
<keyword evidence="4 5" id="KW-0472">Membrane</keyword>
<evidence type="ECO:0000259" key="6">
    <source>
        <dbReference type="PROSITE" id="PS50801"/>
    </source>
</evidence>
<dbReference type="PROSITE" id="PS50801">
    <property type="entry name" value="STAS"/>
    <property type="match status" value="1"/>
</dbReference>
<dbReference type="EMBL" id="CM002803">
    <property type="protein sequence ID" value="KEI66975.1"/>
    <property type="molecule type" value="Genomic_DNA"/>
</dbReference>
<feature type="transmembrane region" description="Helical" evidence="5">
    <location>
        <begin position="390"/>
        <end position="407"/>
    </location>
</feature>
<dbReference type="PATRIC" id="fig|388467.6.peg.1949"/>
<feature type="transmembrane region" description="Helical" evidence="5">
    <location>
        <begin position="293"/>
        <end position="313"/>
    </location>
</feature>
<dbReference type="Pfam" id="PF01740">
    <property type="entry name" value="STAS"/>
    <property type="match status" value="1"/>
</dbReference>
<dbReference type="Pfam" id="PF00916">
    <property type="entry name" value="Sulfate_transp"/>
    <property type="match status" value="1"/>
</dbReference>
<feature type="transmembrane region" description="Helical" evidence="5">
    <location>
        <begin position="363"/>
        <end position="383"/>
    </location>
</feature>
<comment type="subcellular location">
    <subcellularLocation>
        <location evidence="1">Membrane</location>
        <topology evidence="1">Multi-pass membrane protein</topology>
    </subcellularLocation>
</comment>
<evidence type="ECO:0000313" key="8">
    <source>
        <dbReference type="Proteomes" id="UP000027395"/>
    </source>
</evidence>
<keyword evidence="3 5" id="KW-1133">Transmembrane helix</keyword>
<dbReference type="InterPro" id="IPR036513">
    <property type="entry name" value="STAS_dom_sf"/>
</dbReference>
<dbReference type="InterPro" id="IPR001902">
    <property type="entry name" value="SLC26A/SulP_fam"/>
</dbReference>
<dbReference type="InterPro" id="IPR011547">
    <property type="entry name" value="SLC26A/SulP_dom"/>
</dbReference>
<feature type="transmembrane region" description="Helical" evidence="5">
    <location>
        <begin position="325"/>
        <end position="343"/>
    </location>
</feature>
<feature type="transmembrane region" description="Helical" evidence="5">
    <location>
        <begin position="143"/>
        <end position="166"/>
    </location>
</feature>
<dbReference type="eggNOG" id="COG0659">
    <property type="taxonomic scope" value="Bacteria"/>
</dbReference>
<dbReference type="Gene3D" id="3.30.750.24">
    <property type="entry name" value="STAS domain"/>
    <property type="match status" value="1"/>
</dbReference>
<organism evidence="7 8">
    <name type="scientific">Planktothrix agardhii (strain NIVA-CYA 126/8)</name>
    <dbReference type="NCBI Taxonomy" id="388467"/>
    <lineage>
        <taxon>Bacteria</taxon>
        <taxon>Bacillati</taxon>
        <taxon>Cyanobacteriota</taxon>
        <taxon>Cyanophyceae</taxon>
        <taxon>Oscillatoriophycideae</taxon>
        <taxon>Oscillatoriales</taxon>
        <taxon>Microcoleaceae</taxon>
        <taxon>Planktothrix</taxon>
    </lineage>
</organism>
<evidence type="ECO:0000256" key="1">
    <source>
        <dbReference type="ARBA" id="ARBA00004141"/>
    </source>
</evidence>
<evidence type="ECO:0000313" key="7">
    <source>
        <dbReference type="EMBL" id="KEI66975.1"/>
    </source>
</evidence>
<proteinExistence type="predicted"/>
<dbReference type="GO" id="GO:0016020">
    <property type="term" value="C:membrane"/>
    <property type="evidence" value="ECO:0007669"/>
    <property type="project" value="UniProtKB-SubCell"/>
</dbReference>
<dbReference type="InterPro" id="IPR002645">
    <property type="entry name" value="STAS_dom"/>
</dbReference>
<name>A0A073CSG6_PLAA1</name>
<protein>
    <submittedName>
        <fullName evidence="7">SulP</fullName>
    </submittedName>
</protein>
<dbReference type="NCBIfam" id="TIGR00815">
    <property type="entry name" value="sulP"/>
    <property type="match status" value="1"/>
</dbReference>
<dbReference type="PANTHER" id="PTHR11814">
    <property type="entry name" value="SULFATE TRANSPORTER"/>
    <property type="match status" value="1"/>
</dbReference>
<evidence type="ECO:0000256" key="3">
    <source>
        <dbReference type="ARBA" id="ARBA00022989"/>
    </source>
</evidence>
<dbReference type="HOGENOM" id="CLU_003182_13_2_3"/>
<evidence type="ECO:0000256" key="4">
    <source>
        <dbReference type="ARBA" id="ARBA00023136"/>
    </source>
</evidence>
<keyword evidence="2 5" id="KW-0812">Transmembrane</keyword>
<feature type="transmembrane region" description="Helical" evidence="5">
    <location>
        <begin position="118"/>
        <end position="136"/>
    </location>
</feature>
<feature type="transmembrane region" description="Helical" evidence="5">
    <location>
        <begin position="419"/>
        <end position="449"/>
    </location>
</feature>